<reference evidence="1" key="1">
    <citation type="journal article" date="2021" name="Nat. Microbiol.">
        <title>Cocultivation of an ultrasmall environmental parasitic bacterium with lytic ability against bacteria associated with wastewater foams.</title>
        <authorList>
            <person name="Batinovic S."/>
            <person name="Rose J.J.A."/>
            <person name="Ratcliffe J."/>
            <person name="Seviour R.J."/>
            <person name="Petrovski S."/>
        </authorList>
    </citation>
    <scope>NUCLEOTIDE SEQUENCE</scope>
    <source>
        <strain evidence="1">JR1</strain>
    </source>
</reference>
<dbReference type="Proteomes" id="UP001059824">
    <property type="component" value="Chromosome"/>
</dbReference>
<dbReference type="RefSeq" id="WP_260763605.1">
    <property type="nucleotide sequence ID" value="NZ_CP045921.1"/>
</dbReference>
<evidence type="ECO:0000313" key="2">
    <source>
        <dbReference type="Proteomes" id="UP001059824"/>
    </source>
</evidence>
<accession>A0A857ML48</accession>
<keyword evidence="2" id="KW-1185">Reference proteome</keyword>
<dbReference type="AlphaFoldDB" id="A0A857ML48"/>
<dbReference type="EMBL" id="CP045921">
    <property type="protein sequence ID" value="QHN42332.1"/>
    <property type="molecule type" value="Genomic_DNA"/>
</dbReference>
<dbReference type="KEGG" id="mama:GII36_00470"/>
<proteinExistence type="predicted"/>
<organism evidence="1 2">
    <name type="scientific">Candidatus Mycosynbacter amalyticus</name>
    <dbReference type="NCBI Taxonomy" id="2665156"/>
    <lineage>
        <taxon>Bacteria</taxon>
        <taxon>Candidatus Saccharimonadota</taxon>
        <taxon>Candidatus Saccharimonadota incertae sedis</taxon>
        <taxon>Candidatus Mycosynbacter</taxon>
    </lineage>
</organism>
<sequence>MNANAILDENMTLEEKLAAIDQAMAALAGQTKQVTNDDGTVTNVPIDPADATMCVGCQ</sequence>
<gene>
    <name evidence="1" type="ORF">GII36_00470</name>
</gene>
<protein>
    <submittedName>
        <fullName evidence="1">Uncharacterized protein</fullName>
    </submittedName>
</protein>
<name>A0A857ML48_9BACT</name>
<evidence type="ECO:0000313" key="1">
    <source>
        <dbReference type="EMBL" id="QHN42332.1"/>
    </source>
</evidence>